<dbReference type="AlphaFoldDB" id="A0AA52EHV5"/>
<dbReference type="RefSeq" id="WP_310799306.1">
    <property type="nucleotide sequence ID" value="NZ_CP123872.1"/>
</dbReference>
<dbReference type="Proteomes" id="UP001268683">
    <property type="component" value="Chromosome"/>
</dbReference>
<evidence type="ECO:0000313" key="3">
    <source>
        <dbReference type="Proteomes" id="UP001268683"/>
    </source>
</evidence>
<dbReference type="InterPro" id="IPR036388">
    <property type="entry name" value="WH-like_DNA-bd_sf"/>
</dbReference>
<dbReference type="KEGG" id="tmk:QGN29_03590"/>
<feature type="domain" description="Winged helix DNA-binding" evidence="1">
    <location>
        <begin position="17"/>
        <end position="96"/>
    </location>
</feature>
<organism evidence="2 3">
    <name type="scientific">Temperatibacter marinus</name>
    <dbReference type="NCBI Taxonomy" id="1456591"/>
    <lineage>
        <taxon>Bacteria</taxon>
        <taxon>Pseudomonadati</taxon>
        <taxon>Pseudomonadota</taxon>
        <taxon>Alphaproteobacteria</taxon>
        <taxon>Kordiimonadales</taxon>
        <taxon>Temperatibacteraceae</taxon>
        <taxon>Temperatibacter</taxon>
    </lineage>
</organism>
<gene>
    <name evidence="2" type="ORF">QGN29_03590</name>
</gene>
<dbReference type="InterPro" id="IPR036390">
    <property type="entry name" value="WH_DNA-bd_sf"/>
</dbReference>
<evidence type="ECO:0000313" key="2">
    <source>
        <dbReference type="EMBL" id="WND03453.1"/>
    </source>
</evidence>
<dbReference type="PANTHER" id="PTHR37318:SF1">
    <property type="entry name" value="BSL7504 PROTEIN"/>
    <property type="match status" value="1"/>
</dbReference>
<protein>
    <submittedName>
        <fullName evidence="2">Transcriptional regulator</fullName>
    </submittedName>
</protein>
<dbReference type="Gene3D" id="1.10.10.10">
    <property type="entry name" value="Winged helix-like DNA-binding domain superfamily/Winged helix DNA-binding domain"/>
    <property type="match status" value="1"/>
</dbReference>
<keyword evidence="3" id="KW-1185">Reference proteome</keyword>
<accession>A0AA52EHV5</accession>
<dbReference type="EMBL" id="CP123872">
    <property type="protein sequence ID" value="WND03453.1"/>
    <property type="molecule type" value="Genomic_DNA"/>
</dbReference>
<name>A0AA52EHV5_9PROT</name>
<evidence type="ECO:0000259" key="1">
    <source>
        <dbReference type="Pfam" id="PF13601"/>
    </source>
</evidence>
<dbReference type="PANTHER" id="PTHR37318">
    <property type="entry name" value="BSL7504 PROTEIN"/>
    <property type="match status" value="1"/>
</dbReference>
<reference evidence="2" key="1">
    <citation type="submission" date="2023-04" db="EMBL/GenBank/DDBJ databases">
        <title>Complete genome sequence of Temperatibacter marinus.</title>
        <authorList>
            <person name="Rong J.-C."/>
            <person name="Yi M.-L."/>
            <person name="Zhao Q."/>
        </authorList>
    </citation>
    <scope>NUCLEOTIDE SEQUENCE</scope>
    <source>
        <strain evidence="2">NBRC 110045</strain>
    </source>
</reference>
<proteinExistence type="predicted"/>
<dbReference type="SUPFAM" id="SSF46785">
    <property type="entry name" value="Winged helix' DNA-binding domain"/>
    <property type="match status" value="1"/>
</dbReference>
<dbReference type="InterPro" id="IPR027395">
    <property type="entry name" value="WH_DNA-bd_dom"/>
</dbReference>
<dbReference type="Pfam" id="PF13601">
    <property type="entry name" value="HTH_34"/>
    <property type="match status" value="1"/>
</dbReference>
<sequence>MSDFDYRILDDIIHSRVRLAIMSYLMTARSEDFTALKKQLNLTDGNLSTHLSKLEITGYVVLEKQFIGKKPQTTVKLSAEGEKAFGDYLHKLTAMIGNPS</sequence>